<keyword evidence="4 7" id="KW-0040">ANK repeat</keyword>
<dbReference type="CDD" id="cd07212">
    <property type="entry name" value="Pat_PNPLA9"/>
    <property type="match status" value="1"/>
</dbReference>
<dbReference type="Pfam" id="PF12796">
    <property type="entry name" value="Ank_2"/>
    <property type="match status" value="2"/>
</dbReference>
<evidence type="ECO:0000259" key="10">
    <source>
        <dbReference type="PROSITE" id="PS51635"/>
    </source>
</evidence>
<dbReference type="GO" id="GO:2000304">
    <property type="term" value="P:positive regulation of ceramide biosynthetic process"/>
    <property type="evidence" value="ECO:0007669"/>
    <property type="project" value="TreeGrafter"/>
</dbReference>
<evidence type="ECO:0000313" key="13">
    <source>
        <dbReference type="Proteomes" id="UP000030765"/>
    </source>
</evidence>
<reference evidence="12" key="2">
    <citation type="submission" date="2020-05" db="UniProtKB">
        <authorList>
            <consortium name="EnsemblMetazoa"/>
        </authorList>
    </citation>
    <scope>IDENTIFICATION</scope>
</reference>
<dbReference type="PROSITE" id="PS50297">
    <property type="entry name" value="ANK_REP_REGION"/>
    <property type="match status" value="3"/>
</dbReference>
<feature type="region of interest" description="Disordered" evidence="9">
    <location>
        <begin position="465"/>
        <end position="505"/>
    </location>
</feature>
<dbReference type="PROSITE" id="PS50088">
    <property type="entry name" value="ANK_REPEAT"/>
    <property type="match status" value="3"/>
</dbReference>
<dbReference type="Pfam" id="PF01734">
    <property type="entry name" value="Patatin"/>
    <property type="match status" value="1"/>
</dbReference>
<name>A0A084VUA7_ANOSI</name>
<dbReference type="GO" id="GO:0005739">
    <property type="term" value="C:mitochondrion"/>
    <property type="evidence" value="ECO:0007669"/>
    <property type="project" value="TreeGrafter"/>
</dbReference>
<feature type="short sequence motif" description="DGA/G" evidence="8">
    <location>
        <begin position="746"/>
        <end position="748"/>
    </location>
</feature>
<keyword evidence="2" id="KW-0677">Repeat</keyword>
<evidence type="ECO:0000256" key="4">
    <source>
        <dbReference type="ARBA" id="ARBA00023043"/>
    </source>
</evidence>
<evidence type="ECO:0000256" key="5">
    <source>
        <dbReference type="ARBA" id="ARBA00023098"/>
    </source>
</evidence>
<dbReference type="GO" id="GO:0016042">
    <property type="term" value="P:lipid catabolic process"/>
    <property type="evidence" value="ECO:0007669"/>
    <property type="project" value="UniProtKB-UniRule"/>
</dbReference>
<evidence type="ECO:0000256" key="7">
    <source>
        <dbReference type="PROSITE-ProRule" id="PRU00023"/>
    </source>
</evidence>
<dbReference type="Proteomes" id="UP000030765">
    <property type="component" value="Unassembled WGS sequence"/>
</dbReference>
<evidence type="ECO:0000256" key="6">
    <source>
        <dbReference type="ARBA" id="ARBA00023422"/>
    </source>
</evidence>
<evidence type="ECO:0000313" key="11">
    <source>
        <dbReference type="EMBL" id="KFB41551.1"/>
    </source>
</evidence>
<feature type="region of interest" description="Disordered" evidence="9">
    <location>
        <begin position="1"/>
        <end position="28"/>
    </location>
</feature>
<dbReference type="PANTHER" id="PTHR24139">
    <property type="entry name" value="CALCIUM-INDEPENDENT PHOSPHOLIPASE A2"/>
    <property type="match status" value="1"/>
</dbReference>
<dbReference type="EnsemblMetazoa" id="ASIC009150-RA">
    <property type="protein sequence ID" value="ASIC009150-PA"/>
    <property type="gene ID" value="ASIC009150"/>
</dbReference>
<feature type="active site" description="Nucleophile" evidence="8">
    <location>
        <position position="613"/>
    </location>
</feature>
<feature type="compositionally biased region" description="Polar residues" evidence="9">
    <location>
        <begin position="465"/>
        <end position="484"/>
    </location>
</feature>
<keyword evidence="8" id="KW-0442">Lipid degradation</keyword>
<dbReference type="PROSITE" id="PS51635">
    <property type="entry name" value="PNPLA"/>
    <property type="match status" value="1"/>
</dbReference>
<feature type="active site" description="Proton acceptor" evidence="8">
    <location>
        <position position="746"/>
    </location>
</feature>
<dbReference type="PANTHER" id="PTHR24139:SF34">
    <property type="entry name" value="85_88 KDA CALCIUM-INDEPENDENT PHOSPHOLIPASE A2"/>
    <property type="match status" value="1"/>
</dbReference>
<dbReference type="InterPro" id="IPR002110">
    <property type="entry name" value="Ankyrin_rpt"/>
</dbReference>
<feature type="short sequence motif" description="GXGXXG" evidence="8">
    <location>
        <begin position="579"/>
        <end position="584"/>
    </location>
</feature>
<dbReference type="OrthoDB" id="10021675at2759"/>
<dbReference type="EC" id="3.1.1.4" evidence="1"/>
<dbReference type="InterPro" id="IPR036770">
    <property type="entry name" value="Ankyrin_rpt-contain_sf"/>
</dbReference>
<proteinExistence type="predicted"/>
<feature type="repeat" description="ANK" evidence="7">
    <location>
        <begin position="232"/>
        <end position="264"/>
    </location>
</feature>
<dbReference type="VEuPathDB" id="VectorBase:ASIC009150"/>
<keyword evidence="13" id="KW-1185">Reference proteome</keyword>
<dbReference type="InterPro" id="IPR047148">
    <property type="entry name" value="PLPL9"/>
</dbReference>
<dbReference type="InterPro" id="IPR016035">
    <property type="entry name" value="Acyl_Trfase/lysoPLipase"/>
</dbReference>
<dbReference type="InterPro" id="IPR002641">
    <property type="entry name" value="PNPLA_dom"/>
</dbReference>
<evidence type="ECO:0000256" key="8">
    <source>
        <dbReference type="PROSITE-ProRule" id="PRU01161"/>
    </source>
</evidence>
<dbReference type="AlphaFoldDB" id="A0A084VUA7"/>
<dbReference type="SUPFAM" id="SSF52151">
    <property type="entry name" value="FabD/lysophospholipase-like"/>
    <property type="match status" value="1"/>
</dbReference>
<keyword evidence="5 8" id="KW-0443">Lipid metabolism</keyword>
<feature type="repeat" description="ANK" evidence="7">
    <location>
        <begin position="360"/>
        <end position="392"/>
    </location>
</feature>
<feature type="repeat" description="ANK" evidence="7">
    <location>
        <begin position="327"/>
        <end position="359"/>
    </location>
</feature>
<feature type="domain" description="PNPLA" evidence="10">
    <location>
        <begin position="575"/>
        <end position="759"/>
    </location>
</feature>
<dbReference type="STRING" id="74873.A0A084VUA7"/>
<dbReference type="VEuPathDB" id="VectorBase:ASIS008629"/>
<feature type="compositionally biased region" description="Basic and acidic residues" evidence="9">
    <location>
        <begin position="486"/>
        <end position="495"/>
    </location>
</feature>
<dbReference type="EMBL" id="ATLV01016712">
    <property type="status" value="NOT_ANNOTATED_CDS"/>
    <property type="molecule type" value="Genomic_DNA"/>
</dbReference>
<comment type="catalytic activity">
    <reaction evidence="6">
        <text>a 1,2-diacyl-sn-glycero-3-phosphocholine + H2O = a 1-acyl-sn-glycero-3-phosphocholine + a fatty acid + H(+)</text>
        <dbReference type="Rhea" id="RHEA:15801"/>
        <dbReference type="ChEBI" id="CHEBI:15377"/>
        <dbReference type="ChEBI" id="CHEBI:15378"/>
        <dbReference type="ChEBI" id="CHEBI:28868"/>
        <dbReference type="ChEBI" id="CHEBI:57643"/>
        <dbReference type="ChEBI" id="CHEBI:58168"/>
        <dbReference type="EC" id="3.1.1.4"/>
    </reaction>
    <physiologicalReaction direction="left-to-right" evidence="6">
        <dbReference type="Rhea" id="RHEA:15802"/>
    </physiologicalReaction>
</comment>
<protein>
    <recommendedName>
        <fullName evidence="1">phospholipase A2</fullName>
        <ecNumber evidence="1">3.1.1.4</ecNumber>
    </recommendedName>
</protein>
<dbReference type="Gene3D" id="1.25.40.20">
    <property type="entry name" value="Ankyrin repeat-containing domain"/>
    <property type="match status" value="2"/>
</dbReference>
<feature type="short sequence motif" description="GXSXG" evidence="8">
    <location>
        <begin position="611"/>
        <end position="615"/>
    </location>
</feature>
<evidence type="ECO:0000256" key="1">
    <source>
        <dbReference type="ARBA" id="ARBA00013278"/>
    </source>
</evidence>
<dbReference type="EMBL" id="KE525103">
    <property type="protein sequence ID" value="KFB41551.1"/>
    <property type="molecule type" value="Genomic_DNA"/>
</dbReference>
<organism evidence="11">
    <name type="scientific">Anopheles sinensis</name>
    <name type="common">Mosquito</name>
    <dbReference type="NCBI Taxonomy" id="74873"/>
    <lineage>
        <taxon>Eukaryota</taxon>
        <taxon>Metazoa</taxon>
        <taxon>Ecdysozoa</taxon>
        <taxon>Arthropoda</taxon>
        <taxon>Hexapoda</taxon>
        <taxon>Insecta</taxon>
        <taxon>Pterygota</taxon>
        <taxon>Neoptera</taxon>
        <taxon>Endopterygota</taxon>
        <taxon>Diptera</taxon>
        <taxon>Nematocera</taxon>
        <taxon>Culicoidea</taxon>
        <taxon>Culicidae</taxon>
        <taxon>Anophelinae</taxon>
        <taxon>Anopheles</taxon>
    </lineage>
</organism>
<keyword evidence="3 8" id="KW-0378">Hydrolase</keyword>
<dbReference type="GO" id="GO:0047499">
    <property type="term" value="F:calcium-independent phospholipase A2 activity"/>
    <property type="evidence" value="ECO:0007669"/>
    <property type="project" value="InterPro"/>
</dbReference>
<dbReference type="SUPFAM" id="SSF48403">
    <property type="entry name" value="Ankyrin repeat"/>
    <property type="match status" value="1"/>
</dbReference>
<gene>
    <name evidence="11" type="ORF">ZHAS_00009150</name>
</gene>
<evidence type="ECO:0000256" key="2">
    <source>
        <dbReference type="ARBA" id="ARBA00022737"/>
    </source>
</evidence>
<dbReference type="Gene3D" id="3.40.1090.10">
    <property type="entry name" value="Cytosolic phospholipase A2 catalytic domain"/>
    <property type="match status" value="1"/>
</dbReference>
<feature type="compositionally biased region" description="Polar residues" evidence="9">
    <location>
        <begin position="1"/>
        <end position="16"/>
    </location>
</feature>
<dbReference type="GO" id="GO:0052816">
    <property type="term" value="F:long-chain fatty acyl-CoA hydrolase activity"/>
    <property type="evidence" value="ECO:0007669"/>
    <property type="project" value="TreeGrafter"/>
</dbReference>
<dbReference type="SMART" id="SM00248">
    <property type="entry name" value="ANK"/>
    <property type="match status" value="6"/>
</dbReference>
<evidence type="ECO:0000313" key="12">
    <source>
        <dbReference type="EnsemblMetazoa" id="ASIC009150-PA"/>
    </source>
</evidence>
<evidence type="ECO:0000256" key="3">
    <source>
        <dbReference type="ARBA" id="ARBA00022801"/>
    </source>
</evidence>
<reference evidence="11 13" key="1">
    <citation type="journal article" date="2014" name="BMC Genomics">
        <title>Genome sequence of Anopheles sinensis provides insight into genetics basis of mosquito competence for malaria parasites.</title>
        <authorList>
            <person name="Zhou D."/>
            <person name="Zhang D."/>
            <person name="Ding G."/>
            <person name="Shi L."/>
            <person name="Hou Q."/>
            <person name="Ye Y."/>
            <person name="Xu Y."/>
            <person name="Zhou H."/>
            <person name="Xiong C."/>
            <person name="Li S."/>
            <person name="Yu J."/>
            <person name="Hong S."/>
            <person name="Yu X."/>
            <person name="Zou P."/>
            <person name="Chen C."/>
            <person name="Chang X."/>
            <person name="Wang W."/>
            <person name="Lv Y."/>
            <person name="Sun Y."/>
            <person name="Ma L."/>
            <person name="Shen B."/>
            <person name="Zhu C."/>
        </authorList>
    </citation>
    <scope>NUCLEOTIDE SEQUENCE [LARGE SCALE GENOMIC DNA]</scope>
</reference>
<feature type="region of interest" description="Disordered" evidence="9">
    <location>
        <begin position="546"/>
        <end position="565"/>
    </location>
</feature>
<dbReference type="OMA" id="VQIVREM"/>
<sequence>MLQPKSTLTQNRQPGTALQRFLGGDTPPNKVQEVKNEAYVNLPVLQRNESMRLFAPNPNAADKKPVYEIILERPHSETLNTSYSLYRAPTQAAAEEKFEAFHQRLPELVKIVREMYNINGLQKLCDTLIENPSWSLAHVIAFYNLTDYISNPSIIDFLDYAEYSDMMTPLQVSVKANNIEFVKALVVSNYCNLDHLDKNSNSVFHYAASTTKEMINLLTAKSISNLNHCNTDGYTPLHLACLADKPDCVKALLLAGADTNKMARSAGNAYNKSIPTSNVADFLVSNPNKLFTQDMKHGGTPLHWSSSREVLNSLIERGCDVNLVNFNGQTPLHVMVARDRLECVVALLAHEAEIDVVDNSGNTPLHIAVEKKLIPIVQCLVVFGADLNKPNKDGKTPRHMVGKDDNGSKEAMILYILHSVGAKRCPDKGKCPPGCSANGTYNGIPPAQPETSEQREHIQQVLACTSNSKSHRNSVPSLISNTIRASIHEERERTQPKTVDVSQERKGASMMDALLSMFTSKVDAVSKPTSPSASYSSLKGGVANFKQHHQQQRSASDAGASGPGQQSYAGRGRLLCLDGGGIRGLVLAQMLLEIENLSGTPIVHLFDWIAGTSTGGILALALGVGKTMKQCMCLYLRMKDQAFVGMRPYPSDLLESVLKDQLGEFTVMTDIKHPRLMVTGVMADRKPVDLHLFRNYECASDIMGIVTPSSNRREPPPPPSEQLVWRAARATGAAPSYFRAYGRFLDGGLIANNPTLDAMTEIHELNAALHYTGRSAEVVPVSVVVSLGTGLAPVVDLKEIDVFRPGGLWDTAKLAYSISNITTLLVDQATASDGRVVDRARAWCSMIGVPYFRFNPQLSVDIAMDEKIDEPLINMLWEVKAYMHSNRKQVIELINLLK</sequence>
<evidence type="ECO:0000256" key="9">
    <source>
        <dbReference type="SAM" id="MobiDB-lite"/>
    </source>
</evidence>
<accession>A0A084VUA7</accession>